<keyword evidence="3" id="KW-1185">Reference proteome</keyword>
<evidence type="ECO:0000313" key="2">
    <source>
        <dbReference type="EMBL" id="KAL1853191.1"/>
    </source>
</evidence>
<dbReference type="EMBL" id="JAZHXJ010000713">
    <property type="protein sequence ID" value="KAL1853191.1"/>
    <property type="molecule type" value="Genomic_DNA"/>
</dbReference>
<evidence type="ECO:0000256" key="1">
    <source>
        <dbReference type="SAM" id="MobiDB-lite"/>
    </source>
</evidence>
<sequence>MVHGGARATPFVGPKSNPDKLFSEVQTLVEGSGGGARGRAGGRPRGRYATYYLPGRRPTREKAYPGEGPYRETRRLPRRRLQPPLQRPPGESYPAAAIA</sequence>
<reference evidence="2 3" key="1">
    <citation type="journal article" date="2024" name="Commun. Biol.">
        <title>Comparative genomic analysis of thermophilic fungi reveals convergent evolutionary adaptations and gene losses.</title>
        <authorList>
            <person name="Steindorff A.S."/>
            <person name="Aguilar-Pontes M.V."/>
            <person name="Robinson A.J."/>
            <person name="Andreopoulos B."/>
            <person name="LaButti K."/>
            <person name="Kuo A."/>
            <person name="Mondo S."/>
            <person name="Riley R."/>
            <person name="Otillar R."/>
            <person name="Haridas S."/>
            <person name="Lipzen A."/>
            <person name="Grimwood J."/>
            <person name="Schmutz J."/>
            <person name="Clum A."/>
            <person name="Reid I.D."/>
            <person name="Moisan M.C."/>
            <person name="Butler G."/>
            <person name="Nguyen T.T.M."/>
            <person name="Dewar K."/>
            <person name="Conant G."/>
            <person name="Drula E."/>
            <person name="Henrissat B."/>
            <person name="Hansel C."/>
            <person name="Singer S."/>
            <person name="Hutchinson M.I."/>
            <person name="de Vries R.P."/>
            <person name="Natvig D.O."/>
            <person name="Powell A.J."/>
            <person name="Tsang A."/>
            <person name="Grigoriev I.V."/>
        </authorList>
    </citation>
    <scope>NUCLEOTIDE SEQUENCE [LARGE SCALE GENOMIC DNA]</scope>
    <source>
        <strain evidence="2 3">ATCC 24622</strain>
    </source>
</reference>
<evidence type="ECO:0000313" key="3">
    <source>
        <dbReference type="Proteomes" id="UP001586593"/>
    </source>
</evidence>
<gene>
    <name evidence="2" type="ORF">VTK73DRAFT_9067</name>
</gene>
<dbReference type="Proteomes" id="UP001586593">
    <property type="component" value="Unassembled WGS sequence"/>
</dbReference>
<accession>A0ABR3W533</accession>
<feature type="region of interest" description="Disordered" evidence="1">
    <location>
        <begin position="28"/>
        <end position="99"/>
    </location>
</feature>
<proteinExistence type="predicted"/>
<protein>
    <submittedName>
        <fullName evidence="2">Uncharacterized protein</fullName>
    </submittedName>
</protein>
<name>A0ABR3W533_9PEZI</name>
<organism evidence="2 3">
    <name type="scientific">Phialemonium thermophilum</name>
    <dbReference type="NCBI Taxonomy" id="223376"/>
    <lineage>
        <taxon>Eukaryota</taxon>
        <taxon>Fungi</taxon>
        <taxon>Dikarya</taxon>
        <taxon>Ascomycota</taxon>
        <taxon>Pezizomycotina</taxon>
        <taxon>Sordariomycetes</taxon>
        <taxon>Sordariomycetidae</taxon>
        <taxon>Cephalothecales</taxon>
        <taxon>Cephalothecaceae</taxon>
        <taxon>Phialemonium</taxon>
    </lineage>
</organism>
<comment type="caution">
    <text evidence="2">The sequence shown here is derived from an EMBL/GenBank/DDBJ whole genome shotgun (WGS) entry which is preliminary data.</text>
</comment>
<feature type="compositionally biased region" description="Basic and acidic residues" evidence="1">
    <location>
        <begin position="58"/>
        <end position="75"/>
    </location>
</feature>